<dbReference type="InterPro" id="IPR041694">
    <property type="entry name" value="ADH_N_2"/>
</dbReference>
<dbReference type="InterPro" id="IPR020843">
    <property type="entry name" value="ER"/>
</dbReference>
<keyword evidence="1" id="KW-0560">Oxidoreductase</keyword>
<dbReference type="Gene3D" id="3.90.180.10">
    <property type="entry name" value="Medium-chain alcohol dehydrogenases, catalytic domain"/>
    <property type="match status" value="1"/>
</dbReference>
<dbReference type="Proteomes" id="UP000075430">
    <property type="component" value="Unassembled WGS sequence"/>
</dbReference>
<evidence type="ECO:0000313" key="3">
    <source>
        <dbReference type="EMBL" id="KXZ22700.1"/>
    </source>
</evidence>
<dbReference type="CDD" id="cd05288">
    <property type="entry name" value="PGDH"/>
    <property type="match status" value="1"/>
</dbReference>
<dbReference type="RefSeq" id="WP_061520289.1">
    <property type="nucleotide sequence ID" value="NZ_JARLZY010000002.1"/>
</dbReference>
<dbReference type="GO" id="GO:0016628">
    <property type="term" value="F:oxidoreductase activity, acting on the CH-CH group of donors, NAD or NADP as acceptor"/>
    <property type="evidence" value="ECO:0007669"/>
    <property type="project" value="InterPro"/>
</dbReference>
<dbReference type="InterPro" id="IPR013149">
    <property type="entry name" value="ADH-like_C"/>
</dbReference>
<dbReference type="Pfam" id="PF16884">
    <property type="entry name" value="ADH_N_2"/>
    <property type="match status" value="1"/>
</dbReference>
<evidence type="ECO:0000313" key="4">
    <source>
        <dbReference type="Proteomes" id="UP000075430"/>
    </source>
</evidence>
<reference evidence="4" key="1">
    <citation type="submission" date="2016-02" db="EMBL/GenBank/DDBJ databases">
        <authorList>
            <person name="Dunlap C."/>
        </authorList>
    </citation>
    <scope>NUCLEOTIDE SEQUENCE [LARGE SCALE GENOMIC DNA]</scope>
    <source>
        <strain evidence="4">NRRL B-41092</strain>
    </source>
</reference>
<organism evidence="3 4">
    <name type="scientific">Bacillus nakamurai</name>
    <dbReference type="NCBI Taxonomy" id="1793963"/>
    <lineage>
        <taxon>Bacteria</taxon>
        <taxon>Bacillati</taxon>
        <taxon>Bacillota</taxon>
        <taxon>Bacilli</taxon>
        <taxon>Bacillales</taxon>
        <taxon>Bacillaceae</taxon>
        <taxon>Bacillus</taxon>
    </lineage>
</organism>
<dbReference type="SUPFAM" id="SSF50129">
    <property type="entry name" value="GroES-like"/>
    <property type="match status" value="1"/>
</dbReference>
<dbReference type="AlphaFoldDB" id="A0A150FCY7"/>
<evidence type="ECO:0000256" key="1">
    <source>
        <dbReference type="ARBA" id="ARBA00023002"/>
    </source>
</evidence>
<dbReference type="SUPFAM" id="SSF51735">
    <property type="entry name" value="NAD(P)-binding Rossmann-fold domains"/>
    <property type="match status" value="1"/>
</dbReference>
<dbReference type="SMART" id="SM00829">
    <property type="entry name" value="PKS_ER"/>
    <property type="match status" value="1"/>
</dbReference>
<evidence type="ECO:0000259" key="2">
    <source>
        <dbReference type="SMART" id="SM00829"/>
    </source>
</evidence>
<dbReference type="InterPro" id="IPR011032">
    <property type="entry name" value="GroES-like_sf"/>
</dbReference>
<dbReference type="InterPro" id="IPR036291">
    <property type="entry name" value="NAD(P)-bd_dom_sf"/>
</dbReference>
<gene>
    <name evidence="3" type="ORF">AXI58_07955</name>
</gene>
<feature type="domain" description="Enoyl reductase (ER)" evidence="2">
    <location>
        <begin position="18"/>
        <end position="333"/>
    </location>
</feature>
<sequence>MPETQQQIQLARRPEGVPVHDDFRFETISVPEPKDGEVLVKTLYVSVDPYMRGRMQDTKSYVEPFALNEALTGGVIAEVISDGAKLKKGDVVIGTLAWQEYSAVSESALRKVDTGIASAQAYLGILGLTGLTAYFGLLDIGRPKKGETVVVSGAAGAVGSAVGQIAKIKGAKVVGIAGSDEKISYLKNELQFDEAINYKTADDIQKALAHACPDGVDVYFDNVGGPISDAVMNLLNDFARIPVCGAISSYNAKSEAEDMGPRVQSKLIKSKALMQGFIASDYSDRFSEGAKQLAEWLKDGKLHDEETVTEGFSNIPDAFLGLFKGENKGKQLIKV</sequence>
<dbReference type="InterPro" id="IPR045010">
    <property type="entry name" value="MDR_fam"/>
</dbReference>
<accession>A0A150FCY7</accession>
<dbReference type="PANTHER" id="PTHR43205:SF7">
    <property type="entry name" value="PROSTAGLANDIN REDUCTASE 1"/>
    <property type="match status" value="1"/>
</dbReference>
<dbReference type="Pfam" id="PF00107">
    <property type="entry name" value="ADH_zinc_N"/>
    <property type="match status" value="1"/>
</dbReference>
<dbReference type="STRING" id="1793963.AXI58_07955"/>
<dbReference type="Gene3D" id="3.40.50.720">
    <property type="entry name" value="NAD(P)-binding Rossmann-like Domain"/>
    <property type="match status" value="1"/>
</dbReference>
<keyword evidence="4" id="KW-1185">Reference proteome</keyword>
<dbReference type="EMBL" id="LSBA01000004">
    <property type="protein sequence ID" value="KXZ22700.1"/>
    <property type="molecule type" value="Genomic_DNA"/>
</dbReference>
<protein>
    <submittedName>
        <fullName evidence="3">NADP-dependent oxidoreductase</fullName>
    </submittedName>
</protein>
<dbReference type="FunFam" id="3.40.50.720:FF:000121">
    <property type="entry name" value="Prostaglandin reductase 2"/>
    <property type="match status" value="1"/>
</dbReference>
<name>A0A150FCY7_9BACI</name>
<comment type="caution">
    <text evidence="3">The sequence shown here is derived from an EMBL/GenBank/DDBJ whole genome shotgun (WGS) entry which is preliminary data.</text>
</comment>
<proteinExistence type="predicted"/>
<dbReference type="PANTHER" id="PTHR43205">
    <property type="entry name" value="PROSTAGLANDIN REDUCTASE"/>
    <property type="match status" value="1"/>
</dbReference>
<dbReference type="OrthoDB" id="9805663at2"/>